<dbReference type="GeneID" id="17319715"/>
<dbReference type="KEGG" id="ccp:CHC_T00008068001"/>
<gene>
    <name evidence="2" type="ORF">CHC_T00008068001</name>
</gene>
<dbReference type="EMBL" id="HG001477">
    <property type="protein sequence ID" value="CDF32335.1"/>
    <property type="molecule type" value="Genomic_DNA"/>
</dbReference>
<evidence type="ECO:0000313" key="3">
    <source>
        <dbReference type="Proteomes" id="UP000012073"/>
    </source>
</evidence>
<organism evidence="2 3">
    <name type="scientific">Chondrus crispus</name>
    <name type="common">Carrageen Irish moss</name>
    <name type="synonym">Polymorpha crispa</name>
    <dbReference type="NCBI Taxonomy" id="2769"/>
    <lineage>
        <taxon>Eukaryota</taxon>
        <taxon>Rhodophyta</taxon>
        <taxon>Florideophyceae</taxon>
        <taxon>Rhodymeniophycidae</taxon>
        <taxon>Gigartinales</taxon>
        <taxon>Gigartinaceae</taxon>
        <taxon>Chondrus</taxon>
    </lineage>
</organism>
<dbReference type="Gramene" id="CDF32335">
    <property type="protein sequence ID" value="CDF32335"/>
    <property type="gene ID" value="CHC_T00008068001"/>
</dbReference>
<evidence type="ECO:0000313" key="2">
    <source>
        <dbReference type="EMBL" id="CDF32335.1"/>
    </source>
</evidence>
<reference evidence="3" key="1">
    <citation type="journal article" date="2013" name="Proc. Natl. Acad. Sci. U.S.A.">
        <title>Genome structure and metabolic features in the red seaweed Chondrus crispus shed light on evolution of the Archaeplastida.</title>
        <authorList>
            <person name="Collen J."/>
            <person name="Porcel B."/>
            <person name="Carre W."/>
            <person name="Ball S.G."/>
            <person name="Chaparro C."/>
            <person name="Tonon T."/>
            <person name="Barbeyron T."/>
            <person name="Michel G."/>
            <person name="Noel B."/>
            <person name="Valentin K."/>
            <person name="Elias M."/>
            <person name="Artiguenave F."/>
            <person name="Arun A."/>
            <person name="Aury J.M."/>
            <person name="Barbosa-Neto J.F."/>
            <person name="Bothwell J.H."/>
            <person name="Bouget F.Y."/>
            <person name="Brillet L."/>
            <person name="Cabello-Hurtado F."/>
            <person name="Capella-Gutierrez S."/>
            <person name="Charrier B."/>
            <person name="Cladiere L."/>
            <person name="Cock J.M."/>
            <person name="Coelho S.M."/>
            <person name="Colleoni C."/>
            <person name="Czjzek M."/>
            <person name="Da Silva C."/>
            <person name="Delage L."/>
            <person name="Denoeud F."/>
            <person name="Deschamps P."/>
            <person name="Dittami S.M."/>
            <person name="Gabaldon T."/>
            <person name="Gachon C.M."/>
            <person name="Groisillier A."/>
            <person name="Herve C."/>
            <person name="Jabbari K."/>
            <person name="Katinka M."/>
            <person name="Kloareg B."/>
            <person name="Kowalczyk N."/>
            <person name="Labadie K."/>
            <person name="Leblanc C."/>
            <person name="Lopez P.J."/>
            <person name="McLachlan D.H."/>
            <person name="Meslet-Cladiere L."/>
            <person name="Moustafa A."/>
            <person name="Nehr Z."/>
            <person name="Nyvall Collen P."/>
            <person name="Panaud O."/>
            <person name="Partensky F."/>
            <person name="Poulain J."/>
            <person name="Rensing S.A."/>
            <person name="Rousvoal S."/>
            <person name="Samson G."/>
            <person name="Symeonidi A."/>
            <person name="Weissenbach J."/>
            <person name="Zambounis A."/>
            <person name="Wincker P."/>
            <person name="Boyen C."/>
        </authorList>
    </citation>
    <scope>NUCLEOTIDE SEQUENCE [LARGE SCALE GENOMIC DNA]</scope>
    <source>
        <strain evidence="3">cv. Stackhouse</strain>
    </source>
</reference>
<accession>R7Q4E2</accession>
<name>R7Q4E2_CHOCR</name>
<dbReference type="AlphaFoldDB" id="R7Q4E2"/>
<dbReference type="RefSeq" id="XP_005712000.1">
    <property type="nucleotide sequence ID" value="XM_005711943.1"/>
</dbReference>
<evidence type="ECO:0000256" key="1">
    <source>
        <dbReference type="SAM" id="MobiDB-lite"/>
    </source>
</evidence>
<feature type="region of interest" description="Disordered" evidence="1">
    <location>
        <begin position="1"/>
        <end position="21"/>
    </location>
</feature>
<dbReference type="Proteomes" id="UP000012073">
    <property type="component" value="Unassembled WGS sequence"/>
</dbReference>
<sequence length="49" mass="6071">MYGYRKRVYVSRSQKAQSNRRRSAYTFQRRWYPGSLGPDIIVWRMSHHH</sequence>
<proteinExistence type="predicted"/>
<keyword evidence="3" id="KW-1185">Reference proteome</keyword>
<protein>
    <submittedName>
        <fullName evidence="2">Uncharacterized protein</fullName>
    </submittedName>
</protein>